<dbReference type="SUPFAM" id="SSF57667">
    <property type="entry name" value="beta-beta-alpha zinc fingers"/>
    <property type="match status" value="1"/>
</dbReference>
<dbReference type="EMBL" id="JBCLYO010000004">
    <property type="protein sequence ID" value="KAL0090353.1"/>
    <property type="molecule type" value="Genomic_DNA"/>
</dbReference>
<evidence type="ECO:0000256" key="2">
    <source>
        <dbReference type="ARBA" id="ARBA00022737"/>
    </source>
</evidence>
<protein>
    <recommendedName>
        <fullName evidence="6">C2H2-type domain-containing protein</fullName>
    </recommendedName>
</protein>
<dbReference type="InterPro" id="IPR036236">
    <property type="entry name" value="Znf_C2H2_sf"/>
</dbReference>
<evidence type="ECO:0000313" key="7">
    <source>
        <dbReference type="EMBL" id="KAL0090353.1"/>
    </source>
</evidence>
<name>A0ABR3B5D9_PHYBL</name>
<sequence length="70" mass="8160">GRPSDTARHYRIHVDDRPFQCHIPLCEKRFIQKSALTVHLRTHSGERPHVCENINCKKSFGDISSLARHR</sequence>
<evidence type="ECO:0000313" key="8">
    <source>
        <dbReference type="Proteomes" id="UP001448207"/>
    </source>
</evidence>
<evidence type="ECO:0000256" key="4">
    <source>
        <dbReference type="ARBA" id="ARBA00022833"/>
    </source>
</evidence>
<dbReference type="PROSITE" id="PS50157">
    <property type="entry name" value="ZINC_FINGER_C2H2_2"/>
    <property type="match status" value="2"/>
</dbReference>
<reference evidence="7 8" key="1">
    <citation type="submission" date="2024-04" db="EMBL/GenBank/DDBJ databases">
        <title>Symmetric and asymmetric DNA N6-adenine methylation regulates different biological responses in Mucorales.</title>
        <authorList>
            <consortium name="Lawrence Berkeley National Laboratory"/>
            <person name="Lax C."/>
            <person name="Mondo S.J."/>
            <person name="Osorio-Concepcion M."/>
            <person name="Muszewska A."/>
            <person name="Corrochano-Luque M."/>
            <person name="Gutierrez G."/>
            <person name="Riley R."/>
            <person name="Lipzen A."/>
            <person name="Guo J."/>
            <person name="Hundley H."/>
            <person name="Amirebrahimi M."/>
            <person name="Ng V."/>
            <person name="Lorenzo-Gutierrez D."/>
            <person name="Binder U."/>
            <person name="Yang J."/>
            <person name="Song Y."/>
            <person name="Canovas D."/>
            <person name="Navarro E."/>
            <person name="Freitag M."/>
            <person name="Gabaldon T."/>
            <person name="Grigoriev I.V."/>
            <person name="Corrochano L.M."/>
            <person name="Nicolas F.E."/>
            <person name="Garre V."/>
        </authorList>
    </citation>
    <scope>NUCLEOTIDE SEQUENCE [LARGE SCALE GENOMIC DNA]</scope>
    <source>
        <strain evidence="7 8">L51</strain>
    </source>
</reference>
<evidence type="ECO:0000256" key="1">
    <source>
        <dbReference type="ARBA" id="ARBA00022723"/>
    </source>
</evidence>
<dbReference type="Gene3D" id="3.30.160.60">
    <property type="entry name" value="Classic Zinc Finger"/>
    <property type="match status" value="2"/>
</dbReference>
<feature type="domain" description="C2H2-type" evidence="6">
    <location>
        <begin position="19"/>
        <end position="48"/>
    </location>
</feature>
<evidence type="ECO:0000256" key="3">
    <source>
        <dbReference type="ARBA" id="ARBA00022771"/>
    </source>
</evidence>
<keyword evidence="4" id="KW-0862">Zinc</keyword>
<feature type="non-terminal residue" evidence="7">
    <location>
        <position position="1"/>
    </location>
</feature>
<evidence type="ECO:0000256" key="5">
    <source>
        <dbReference type="PROSITE-ProRule" id="PRU00042"/>
    </source>
</evidence>
<gene>
    <name evidence="7" type="ORF">J3Q64DRAFT_1636248</name>
</gene>
<proteinExistence type="predicted"/>
<dbReference type="PANTHER" id="PTHR14003:SF22">
    <property type="entry name" value="FINGER DOMAIN PROTEIN, PUTATIVE (AFU_ORTHOLOGUE AFUA_4G11480)-RELATED"/>
    <property type="match status" value="1"/>
</dbReference>
<dbReference type="InterPro" id="IPR013087">
    <property type="entry name" value="Znf_C2H2_type"/>
</dbReference>
<dbReference type="PROSITE" id="PS00028">
    <property type="entry name" value="ZINC_FINGER_C2H2_1"/>
    <property type="match status" value="1"/>
</dbReference>
<keyword evidence="1" id="KW-0479">Metal-binding</keyword>
<accession>A0ABR3B5D9</accession>
<organism evidence="7 8">
    <name type="scientific">Phycomyces blakesleeanus</name>
    <dbReference type="NCBI Taxonomy" id="4837"/>
    <lineage>
        <taxon>Eukaryota</taxon>
        <taxon>Fungi</taxon>
        <taxon>Fungi incertae sedis</taxon>
        <taxon>Mucoromycota</taxon>
        <taxon>Mucoromycotina</taxon>
        <taxon>Mucoromycetes</taxon>
        <taxon>Mucorales</taxon>
        <taxon>Phycomycetaceae</taxon>
        <taxon>Phycomyces</taxon>
    </lineage>
</organism>
<dbReference type="Proteomes" id="UP001448207">
    <property type="component" value="Unassembled WGS sequence"/>
</dbReference>
<evidence type="ECO:0000259" key="6">
    <source>
        <dbReference type="PROSITE" id="PS50157"/>
    </source>
</evidence>
<feature type="domain" description="C2H2-type" evidence="6">
    <location>
        <begin position="49"/>
        <end position="70"/>
    </location>
</feature>
<comment type="caution">
    <text evidence="7">The sequence shown here is derived from an EMBL/GenBank/DDBJ whole genome shotgun (WGS) entry which is preliminary data.</text>
</comment>
<keyword evidence="8" id="KW-1185">Reference proteome</keyword>
<keyword evidence="3 5" id="KW-0863">Zinc-finger</keyword>
<keyword evidence="2" id="KW-0677">Repeat</keyword>
<dbReference type="Pfam" id="PF00096">
    <property type="entry name" value="zf-C2H2"/>
    <property type="match status" value="1"/>
</dbReference>
<dbReference type="PANTHER" id="PTHR14003">
    <property type="entry name" value="TRANSCRIPTIONAL REPRESSOR PROTEIN YY"/>
    <property type="match status" value="1"/>
</dbReference>